<dbReference type="Pfam" id="PF00254">
    <property type="entry name" value="FKBP_C"/>
    <property type="match status" value="2"/>
</dbReference>
<dbReference type="Gene3D" id="3.10.50.40">
    <property type="match status" value="2"/>
</dbReference>
<feature type="signal peptide" evidence="7">
    <location>
        <begin position="1"/>
        <end position="28"/>
    </location>
</feature>
<dbReference type="EMBL" id="CP051217">
    <property type="protein sequence ID" value="QJB70130.1"/>
    <property type="molecule type" value="Genomic_DNA"/>
</dbReference>
<gene>
    <name evidence="9" type="ORF">HF685_13225</name>
</gene>
<evidence type="ECO:0000256" key="7">
    <source>
        <dbReference type="SAM" id="SignalP"/>
    </source>
</evidence>
<evidence type="ECO:0000256" key="1">
    <source>
        <dbReference type="ARBA" id="ARBA00000971"/>
    </source>
</evidence>
<sequence>MRKFLIFAAAVGLVGSASSTILSSPVLAKSASSANALPAGAKLKTIKQGQGAPPLATDTILANYQITIKGEDQPINGVWETFPADQTLKGLSSALLKMQKGGRYRVTLTADQAFGEFSPFPHIPIDSVLDINVELLDFRQQQVAPIIGSAARDDQTAEPAVTPDVIKYAVNQPDVVTQPSGLKYKQLAAGEGDRPDKSATVLVGYEGRLLNGKVFDSNVQASFPVAGVVPGFGEALQLMQKGGSYRVWIPPALGYGDRGAGEAVPPGAWLIFDVKLLDFISAEDLKKLQAGAGSRN</sequence>
<dbReference type="PANTHER" id="PTHR43811:SF19">
    <property type="entry name" value="39 KDA FK506-BINDING NUCLEAR PROTEIN"/>
    <property type="match status" value="1"/>
</dbReference>
<evidence type="ECO:0000313" key="9">
    <source>
        <dbReference type="EMBL" id="QJB70130.1"/>
    </source>
</evidence>
<dbReference type="InterPro" id="IPR046357">
    <property type="entry name" value="PPIase_dom_sf"/>
</dbReference>
<evidence type="ECO:0000256" key="6">
    <source>
        <dbReference type="RuleBase" id="RU003915"/>
    </source>
</evidence>
<keyword evidence="4 5" id="KW-0413">Isomerase</keyword>
<reference evidence="9 10" key="1">
    <citation type="submission" date="2020-04" db="EMBL/GenBank/DDBJ databases">
        <title>Genome sequence for Sphingorhabdus sp. strain M1.</title>
        <authorList>
            <person name="Park S.-J."/>
        </authorList>
    </citation>
    <scope>NUCLEOTIDE SEQUENCE [LARGE SCALE GENOMIC DNA]</scope>
    <source>
        <strain evidence="9 10">JK6</strain>
    </source>
</reference>
<keyword evidence="7" id="KW-0732">Signal</keyword>
<dbReference type="PROSITE" id="PS50059">
    <property type="entry name" value="FKBP_PPIASE"/>
    <property type="match status" value="2"/>
</dbReference>
<dbReference type="KEGG" id="phao:HF685_13225"/>
<keyword evidence="10" id="KW-1185">Reference proteome</keyword>
<dbReference type="Proteomes" id="UP000501600">
    <property type="component" value="Chromosome"/>
</dbReference>
<dbReference type="RefSeq" id="WP_168820396.1">
    <property type="nucleotide sequence ID" value="NZ_CP051217.1"/>
</dbReference>
<evidence type="ECO:0000313" key="10">
    <source>
        <dbReference type="Proteomes" id="UP000501600"/>
    </source>
</evidence>
<evidence type="ECO:0000259" key="8">
    <source>
        <dbReference type="PROSITE" id="PS50059"/>
    </source>
</evidence>
<evidence type="ECO:0000256" key="3">
    <source>
        <dbReference type="ARBA" id="ARBA00023110"/>
    </source>
</evidence>
<keyword evidence="3 5" id="KW-0697">Rotamase</keyword>
<comment type="catalytic activity">
    <reaction evidence="1 5 6">
        <text>[protein]-peptidylproline (omega=180) = [protein]-peptidylproline (omega=0)</text>
        <dbReference type="Rhea" id="RHEA:16237"/>
        <dbReference type="Rhea" id="RHEA-COMP:10747"/>
        <dbReference type="Rhea" id="RHEA-COMP:10748"/>
        <dbReference type="ChEBI" id="CHEBI:83833"/>
        <dbReference type="ChEBI" id="CHEBI:83834"/>
        <dbReference type="EC" id="5.2.1.8"/>
    </reaction>
</comment>
<dbReference type="SUPFAM" id="SSF54534">
    <property type="entry name" value="FKBP-like"/>
    <property type="match status" value="2"/>
</dbReference>
<dbReference type="EC" id="5.2.1.8" evidence="6"/>
<dbReference type="InterPro" id="IPR001179">
    <property type="entry name" value="PPIase_FKBP_dom"/>
</dbReference>
<protein>
    <recommendedName>
        <fullName evidence="6">Peptidyl-prolyl cis-trans isomerase</fullName>
        <ecNumber evidence="6">5.2.1.8</ecNumber>
    </recommendedName>
</protein>
<evidence type="ECO:0000256" key="4">
    <source>
        <dbReference type="ARBA" id="ARBA00023235"/>
    </source>
</evidence>
<feature type="chain" id="PRO_5026218895" description="Peptidyl-prolyl cis-trans isomerase" evidence="7">
    <location>
        <begin position="29"/>
        <end position="296"/>
    </location>
</feature>
<organism evidence="9 10">
    <name type="scientific">Parasphingorhabdus halotolerans</name>
    <dbReference type="NCBI Taxonomy" id="2725558"/>
    <lineage>
        <taxon>Bacteria</taxon>
        <taxon>Pseudomonadati</taxon>
        <taxon>Pseudomonadota</taxon>
        <taxon>Alphaproteobacteria</taxon>
        <taxon>Sphingomonadales</taxon>
        <taxon>Sphingomonadaceae</taxon>
        <taxon>Parasphingorhabdus</taxon>
    </lineage>
</organism>
<evidence type="ECO:0000256" key="5">
    <source>
        <dbReference type="PROSITE-ProRule" id="PRU00277"/>
    </source>
</evidence>
<feature type="domain" description="PPIase FKBP-type" evidence="8">
    <location>
        <begin position="57"/>
        <end position="139"/>
    </location>
</feature>
<proteinExistence type="inferred from homology"/>
<dbReference type="AlphaFoldDB" id="A0A6H2DP15"/>
<feature type="domain" description="PPIase FKBP-type" evidence="8">
    <location>
        <begin position="198"/>
        <end position="280"/>
    </location>
</feature>
<evidence type="ECO:0000256" key="2">
    <source>
        <dbReference type="ARBA" id="ARBA00006577"/>
    </source>
</evidence>
<name>A0A6H2DP15_9SPHN</name>
<dbReference type="PANTHER" id="PTHR43811">
    <property type="entry name" value="FKBP-TYPE PEPTIDYL-PROLYL CIS-TRANS ISOMERASE FKPA"/>
    <property type="match status" value="1"/>
</dbReference>
<dbReference type="GO" id="GO:0003755">
    <property type="term" value="F:peptidyl-prolyl cis-trans isomerase activity"/>
    <property type="evidence" value="ECO:0007669"/>
    <property type="project" value="UniProtKB-UniRule"/>
</dbReference>
<accession>A0A6H2DP15</accession>
<comment type="similarity">
    <text evidence="2 6">Belongs to the FKBP-type PPIase family.</text>
</comment>